<dbReference type="EMBL" id="JACAZH010000002">
    <property type="protein sequence ID" value="KAF7374243.1"/>
    <property type="molecule type" value="Genomic_DNA"/>
</dbReference>
<dbReference type="Pfam" id="PF19086">
    <property type="entry name" value="Terpene_syn_C_2"/>
    <property type="match status" value="1"/>
</dbReference>
<sequence length="339" mass="38771">MPATVYCIPQTLRNWPWRFVGPNPYDHEADAEVSSCIRDFERISSARLPPAVTRVATSLASWTYPYATLYDLRSCGDMMLGYHIIDDYTDKLDAKAAKSVCDKIMDAMENLDKPLPEGESSIVPEFARQFWRRASLNAPKATRERFLKTYRHYLDAVVQEAQRRSTSFNCTTDEYMSIRRDSIATGPCFALLEISLGLDLPHEVMEHPAVISLTRDASDILILANDLVSYKKEVLAKSAEFNLLTILTVNYHKDLAGAVQWVSDRNDEAVERFLAIRDDVHHRRNGVPSWGEDIDMQLDKYINGMAYWVRGHDEWSFSCERYFGKEGPEIQRSRAVVIA</sequence>
<keyword evidence="8" id="KW-1185">Reference proteome</keyword>
<evidence type="ECO:0000313" key="7">
    <source>
        <dbReference type="EMBL" id="KAF7374243.1"/>
    </source>
</evidence>
<evidence type="ECO:0000256" key="2">
    <source>
        <dbReference type="ARBA" id="ARBA00006333"/>
    </source>
</evidence>
<comment type="cofactor">
    <cofactor evidence="1 6">
        <name>Mg(2+)</name>
        <dbReference type="ChEBI" id="CHEBI:18420"/>
    </cofactor>
</comment>
<name>A0A8H6Z8G5_9AGAR</name>
<dbReference type="SFLD" id="SFLDG01020">
    <property type="entry name" value="Terpene_Cyclase_Like_2"/>
    <property type="match status" value="1"/>
</dbReference>
<keyword evidence="4 6" id="KW-0460">Magnesium</keyword>
<organism evidence="7 8">
    <name type="scientific">Mycena sanguinolenta</name>
    <dbReference type="NCBI Taxonomy" id="230812"/>
    <lineage>
        <taxon>Eukaryota</taxon>
        <taxon>Fungi</taxon>
        <taxon>Dikarya</taxon>
        <taxon>Basidiomycota</taxon>
        <taxon>Agaricomycotina</taxon>
        <taxon>Agaricomycetes</taxon>
        <taxon>Agaricomycetidae</taxon>
        <taxon>Agaricales</taxon>
        <taxon>Marasmiineae</taxon>
        <taxon>Mycenaceae</taxon>
        <taxon>Mycena</taxon>
    </lineage>
</organism>
<dbReference type="Proteomes" id="UP000623467">
    <property type="component" value="Unassembled WGS sequence"/>
</dbReference>
<evidence type="ECO:0000313" key="8">
    <source>
        <dbReference type="Proteomes" id="UP000623467"/>
    </source>
</evidence>
<proteinExistence type="inferred from homology"/>
<evidence type="ECO:0000256" key="3">
    <source>
        <dbReference type="ARBA" id="ARBA00022723"/>
    </source>
</evidence>
<dbReference type="InterPro" id="IPR008949">
    <property type="entry name" value="Isoprenoid_synthase_dom_sf"/>
</dbReference>
<comment type="similarity">
    <text evidence="2 6">Belongs to the terpene synthase family.</text>
</comment>
<dbReference type="PANTHER" id="PTHR35201">
    <property type="entry name" value="TERPENE SYNTHASE"/>
    <property type="match status" value="1"/>
</dbReference>
<evidence type="ECO:0000256" key="6">
    <source>
        <dbReference type="RuleBase" id="RU366034"/>
    </source>
</evidence>
<dbReference type="GO" id="GO:0010333">
    <property type="term" value="F:terpene synthase activity"/>
    <property type="evidence" value="ECO:0007669"/>
    <property type="project" value="InterPro"/>
</dbReference>
<gene>
    <name evidence="7" type="ORF">MSAN_00307200</name>
</gene>
<dbReference type="SUPFAM" id="SSF48576">
    <property type="entry name" value="Terpenoid synthases"/>
    <property type="match status" value="1"/>
</dbReference>
<dbReference type="PANTHER" id="PTHR35201:SF4">
    <property type="entry name" value="BETA-PINACENE SYNTHASE-RELATED"/>
    <property type="match status" value="1"/>
</dbReference>
<keyword evidence="3 6" id="KW-0479">Metal-binding</keyword>
<accession>A0A8H6Z8G5</accession>
<dbReference type="InterPro" id="IPR034686">
    <property type="entry name" value="Terpene_cyclase-like_2"/>
</dbReference>
<keyword evidence="5 6" id="KW-0456">Lyase</keyword>
<evidence type="ECO:0000256" key="1">
    <source>
        <dbReference type="ARBA" id="ARBA00001946"/>
    </source>
</evidence>
<dbReference type="GO" id="GO:0008299">
    <property type="term" value="P:isoprenoid biosynthetic process"/>
    <property type="evidence" value="ECO:0007669"/>
    <property type="project" value="UniProtKB-ARBA"/>
</dbReference>
<dbReference type="OrthoDB" id="6486656at2759"/>
<reference evidence="7" key="1">
    <citation type="submission" date="2020-05" db="EMBL/GenBank/DDBJ databases">
        <title>Mycena genomes resolve the evolution of fungal bioluminescence.</title>
        <authorList>
            <person name="Tsai I.J."/>
        </authorList>
    </citation>
    <scope>NUCLEOTIDE SEQUENCE</scope>
    <source>
        <strain evidence="7">160909Yilan</strain>
    </source>
</reference>
<dbReference type="AlphaFoldDB" id="A0A8H6Z8G5"/>
<evidence type="ECO:0000256" key="5">
    <source>
        <dbReference type="ARBA" id="ARBA00023239"/>
    </source>
</evidence>
<dbReference type="GO" id="GO:0046872">
    <property type="term" value="F:metal ion binding"/>
    <property type="evidence" value="ECO:0007669"/>
    <property type="project" value="UniProtKB-KW"/>
</dbReference>
<dbReference type="SFLD" id="SFLDS00005">
    <property type="entry name" value="Isoprenoid_Synthase_Type_I"/>
    <property type="match status" value="1"/>
</dbReference>
<dbReference type="Gene3D" id="1.10.600.10">
    <property type="entry name" value="Farnesyl Diphosphate Synthase"/>
    <property type="match status" value="1"/>
</dbReference>
<comment type="caution">
    <text evidence="7">The sequence shown here is derived from an EMBL/GenBank/DDBJ whole genome shotgun (WGS) entry which is preliminary data.</text>
</comment>
<dbReference type="EC" id="4.2.3.-" evidence="6"/>
<evidence type="ECO:0000256" key="4">
    <source>
        <dbReference type="ARBA" id="ARBA00022842"/>
    </source>
</evidence>
<protein>
    <recommendedName>
        <fullName evidence="6">Terpene synthase</fullName>
        <ecNumber evidence="6">4.2.3.-</ecNumber>
    </recommendedName>
</protein>